<dbReference type="GO" id="GO:0016709">
    <property type="term" value="F:oxidoreductase activity, acting on paired donors, with incorporation or reduction of molecular oxygen, NAD(P)H as one donor, and incorporation of one atom of oxygen"/>
    <property type="evidence" value="ECO:0007669"/>
    <property type="project" value="UniProtKB-ARBA"/>
</dbReference>
<dbReference type="SUPFAM" id="SSF51905">
    <property type="entry name" value="FAD/NAD(P)-binding domain"/>
    <property type="match status" value="1"/>
</dbReference>
<dbReference type="InterPro" id="IPR036188">
    <property type="entry name" value="FAD/NAD-bd_sf"/>
</dbReference>
<name>A0A840IB89_9ACTN</name>
<organism evidence="5 6">
    <name type="scientific">Conexibacter arvalis</name>
    <dbReference type="NCBI Taxonomy" id="912552"/>
    <lineage>
        <taxon>Bacteria</taxon>
        <taxon>Bacillati</taxon>
        <taxon>Actinomycetota</taxon>
        <taxon>Thermoleophilia</taxon>
        <taxon>Solirubrobacterales</taxon>
        <taxon>Conexibacteraceae</taxon>
        <taxon>Conexibacter</taxon>
    </lineage>
</organism>
<keyword evidence="2" id="KW-0285">Flavoprotein</keyword>
<dbReference type="Gene3D" id="3.50.50.60">
    <property type="entry name" value="FAD/NAD(P)-binding domain"/>
    <property type="match status" value="1"/>
</dbReference>
<dbReference type="InterPro" id="IPR002938">
    <property type="entry name" value="FAD-bd"/>
</dbReference>
<dbReference type="Proteomes" id="UP000585272">
    <property type="component" value="Unassembled WGS sequence"/>
</dbReference>
<dbReference type="GO" id="GO:0071949">
    <property type="term" value="F:FAD binding"/>
    <property type="evidence" value="ECO:0007669"/>
    <property type="project" value="InterPro"/>
</dbReference>
<dbReference type="Pfam" id="PF01494">
    <property type="entry name" value="FAD_binding_3"/>
    <property type="match status" value="1"/>
</dbReference>
<evidence type="ECO:0000256" key="3">
    <source>
        <dbReference type="ARBA" id="ARBA00022827"/>
    </source>
</evidence>
<proteinExistence type="predicted"/>
<evidence type="ECO:0000259" key="4">
    <source>
        <dbReference type="Pfam" id="PF01494"/>
    </source>
</evidence>
<evidence type="ECO:0000256" key="2">
    <source>
        <dbReference type="ARBA" id="ARBA00022630"/>
    </source>
</evidence>
<evidence type="ECO:0000256" key="1">
    <source>
        <dbReference type="ARBA" id="ARBA00001974"/>
    </source>
</evidence>
<gene>
    <name evidence="5" type="ORF">BDZ31_001773</name>
</gene>
<protein>
    <submittedName>
        <fullName evidence="5">2-polyprenyl-6-methoxyphenol hydroxylase-like FAD-dependent oxidoreductase</fullName>
    </submittedName>
</protein>
<dbReference type="PANTHER" id="PTHR43004">
    <property type="entry name" value="TRK SYSTEM POTASSIUM UPTAKE PROTEIN"/>
    <property type="match status" value="1"/>
</dbReference>
<dbReference type="InterPro" id="IPR050641">
    <property type="entry name" value="RIFMO-like"/>
</dbReference>
<dbReference type="Gene3D" id="3.30.9.10">
    <property type="entry name" value="D-Amino Acid Oxidase, subunit A, domain 2"/>
    <property type="match status" value="1"/>
</dbReference>
<dbReference type="PANTHER" id="PTHR43004:SF19">
    <property type="entry name" value="BINDING MONOOXYGENASE, PUTATIVE (JCVI)-RELATED"/>
    <property type="match status" value="1"/>
</dbReference>
<evidence type="ECO:0000313" key="6">
    <source>
        <dbReference type="Proteomes" id="UP000585272"/>
    </source>
</evidence>
<comment type="cofactor">
    <cofactor evidence="1">
        <name>FAD</name>
        <dbReference type="ChEBI" id="CHEBI:57692"/>
    </cofactor>
</comment>
<keyword evidence="3" id="KW-0274">FAD</keyword>
<dbReference type="EMBL" id="JACHNU010000002">
    <property type="protein sequence ID" value="MBB4662187.1"/>
    <property type="molecule type" value="Genomic_DNA"/>
</dbReference>
<keyword evidence="6" id="KW-1185">Reference proteome</keyword>
<reference evidence="5 6" key="1">
    <citation type="submission" date="2020-08" db="EMBL/GenBank/DDBJ databases">
        <title>Genomic Encyclopedia of Archaeal and Bacterial Type Strains, Phase II (KMG-II): from individual species to whole genera.</title>
        <authorList>
            <person name="Goeker M."/>
        </authorList>
    </citation>
    <scope>NUCLEOTIDE SEQUENCE [LARGE SCALE GENOMIC DNA]</scope>
    <source>
        <strain evidence="5 6">DSM 23288</strain>
    </source>
</reference>
<sequence length="557" mass="58838">MNELTAPPARVDVLVAGGGPVGSALALELARRGVRPLIVERRRAIQTANVRARNISIRTLELCRRWGVAGAFRSAQTLPQSWHRGTVVATRVAGAELCPPLGAGRPTWSPAAPWWELASEPPQDLPQYHVNRILRERALELGARIALGWEVAEVSQDADSATVEVVGPDGERRSVEAAWVVGADGGRSAVRRSAGIEMVADEPLGRYHNFVFRLPGGFAALGVEPAVLFMVFNADVHGLISPFEPELWRVGIGPTPVEVTLEAAQLLDAARRYLGVGPEIVLEAVSVSTHLVQKRVAETLRKGRILLVGDAVQAFPPHLGQNLNSGIAAAATLGWALAAVVQGWGGDTLLDAYAHERAAVAHRLADATMASAAGMAELRARLEALTALEQDGPEGEAQRAELGAELAAILSAGSDGIVFDHRFPDSPIVVAQEDGPPAPPFDPERVTPSSAPGHRAPHLWLADGTPLSDRFGDWFTLLDLGADPADVAAVATAAEAAGLPLEVVALDEPAARAAYELPLVLVRPDHVVAWRGTGAPSDPLALIDAIRGRRVRAEAAA</sequence>
<dbReference type="RefSeq" id="WP_183341197.1">
    <property type="nucleotide sequence ID" value="NZ_JACHNU010000002.1"/>
</dbReference>
<accession>A0A840IB89</accession>
<comment type="caution">
    <text evidence="5">The sequence shown here is derived from an EMBL/GenBank/DDBJ whole genome shotgun (WGS) entry which is preliminary data.</text>
</comment>
<evidence type="ECO:0000313" key="5">
    <source>
        <dbReference type="EMBL" id="MBB4662187.1"/>
    </source>
</evidence>
<dbReference type="PRINTS" id="PR00420">
    <property type="entry name" value="RNGMNOXGNASE"/>
</dbReference>
<dbReference type="Gene3D" id="3.40.30.120">
    <property type="match status" value="1"/>
</dbReference>
<dbReference type="AlphaFoldDB" id="A0A840IB89"/>
<dbReference type="Pfam" id="PF21274">
    <property type="entry name" value="Rng_hyd_C"/>
    <property type="match status" value="1"/>
</dbReference>
<feature type="domain" description="FAD-binding" evidence="4">
    <location>
        <begin position="10"/>
        <end position="367"/>
    </location>
</feature>